<keyword evidence="4" id="KW-1185">Reference proteome</keyword>
<organism evidence="3 4">
    <name type="scientific">Veillonella rodentium</name>
    <dbReference type="NCBI Taxonomy" id="248315"/>
    <lineage>
        <taxon>Bacteria</taxon>
        <taxon>Bacillati</taxon>
        <taxon>Bacillota</taxon>
        <taxon>Negativicutes</taxon>
        <taxon>Veillonellales</taxon>
        <taxon>Veillonellaceae</taxon>
        <taxon>Veillonella</taxon>
    </lineage>
</organism>
<reference evidence="3 4" key="1">
    <citation type="submission" date="2017-06" db="EMBL/GenBank/DDBJ databases">
        <authorList>
            <consortium name="Pathogen Informatics"/>
        </authorList>
    </citation>
    <scope>NUCLEOTIDE SEQUENCE [LARGE SCALE GENOMIC DNA]</scope>
    <source>
        <strain evidence="3 4">NCTC12018</strain>
    </source>
</reference>
<evidence type="ECO:0000313" key="3">
    <source>
        <dbReference type="EMBL" id="SNV57492.1"/>
    </source>
</evidence>
<evidence type="ECO:0000256" key="1">
    <source>
        <dbReference type="SAM" id="SignalP"/>
    </source>
</evidence>
<keyword evidence="1" id="KW-0732">Signal</keyword>
<accession>A0A239YFK2</accession>
<feature type="domain" description="PepSY" evidence="2">
    <location>
        <begin position="60"/>
        <end position="112"/>
    </location>
</feature>
<name>A0A239YFK2_9FIRM</name>
<feature type="chain" id="PRO_5038927513" evidence="1">
    <location>
        <begin position="23"/>
        <end position="197"/>
    </location>
</feature>
<dbReference type="RefSeq" id="WP_095065096.1">
    <property type="nucleotide sequence ID" value="NZ_LT906470.1"/>
</dbReference>
<feature type="signal peptide" evidence="1">
    <location>
        <begin position="1"/>
        <end position="22"/>
    </location>
</feature>
<evidence type="ECO:0000313" key="4">
    <source>
        <dbReference type="Proteomes" id="UP000214973"/>
    </source>
</evidence>
<dbReference type="Pfam" id="PF03413">
    <property type="entry name" value="PepSY"/>
    <property type="match status" value="2"/>
</dbReference>
<gene>
    <name evidence="3" type="ORF">SAMEA44547418_00284</name>
</gene>
<proteinExistence type="predicted"/>
<protein>
    <submittedName>
        <fullName evidence="3">Peptidase propeptide and YPEB domain</fullName>
    </submittedName>
</protein>
<dbReference type="KEGG" id="vrm:44547418_00284"/>
<dbReference type="InterPro" id="IPR025711">
    <property type="entry name" value="PepSY"/>
</dbReference>
<dbReference type="Gene3D" id="3.10.450.40">
    <property type="match status" value="2"/>
</dbReference>
<dbReference type="AlphaFoldDB" id="A0A239YFK2"/>
<feature type="domain" description="PepSY" evidence="2">
    <location>
        <begin position="152"/>
        <end position="189"/>
    </location>
</feature>
<evidence type="ECO:0000259" key="2">
    <source>
        <dbReference type="Pfam" id="PF03413"/>
    </source>
</evidence>
<dbReference type="EMBL" id="LT906470">
    <property type="protein sequence ID" value="SNV57492.1"/>
    <property type="molecule type" value="Genomic_DNA"/>
</dbReference>
<dbReference type="Proteomes" id="UP000214973">
    <property type="component" value="Chromosome 1"/>
</dbReference>
<sequence length="197" mass="21319">MKNVKKLSKVLCALGVSTVLLAGAVSAANHGAYNNRSNWAGVGSVTPSNQQNSSVDYMGAVTTFHQYFPNATVKSISYDAKHNPYYEVEGFSGNREVKLKVDEASGQVISKEAKKYGSSKSNKTFNVQNIIIPEVAETKAIEKVGSDFQTMEWTVERDGGRVVYEFDMTTGGGKNAEVKVDATSGQVLSAKVKNTKY</sequence>